<feature type="transmembrane region" description="Helical" evidence="2">
    <location>
        <begin position="85"/>
        <end position="106"/>
    </location>
</feature>
<dbReference type="HOGENOM" id="CLU_035509_10_5_1"/>
<evidence type="ECO:0000256" key="1">
    <source>
        <dbReference type="SAM" id="MobiDB-lite"/>
    </source>
</evidence>
<organism evidence="4 5">
    <name type="scientific">Galerina marginata (strain CBS 339.88)</name>
    <dbReference type="NCBI Taxonomy" id="685588"/>
    <lineage>
        <taxon>Eukaryota</taxon>
        <taxon>Fungi</taxon>
        <taxon>Dikarya</taxon>
        <taxon>Basidiomycota</taxon>
        <taxon>Agaricomycotina</taxon>
        <taxon>Agaricomycetes</taxon>
        <taxon>Agaricomycetidae</taxon>
        <taxon>Agaricales</taxon>
        <taxon>Agaricineae</taxon>
        <taxon>Strophariaceae</taxon>
        <taxon>Galerina</taxon>
    </lineage>
</organism>
<dbReference type="OrthoDB" id="3020506at2759"/>
<dbReference type="AlphaFoldDB" id="A0A067T750"/>
<keyword evidence="5" id="KW-1185">Reference proteome</keyword>
<feature type="transmembrane region" description="Helical" evidence="2">
    <location>
        <begin position="43"/>
        <end position="65"/>
    </location>
</feature>
<dbReference type="Pfam" id="PF20151">
    <property type="entry name" value="DUF6533"/>
    <property type="match status" value="1"/>
</dbReference>
<sequence>MNTLQGASYAGLTFSIWEILVTLQDEVEIMWPQPRRVTIVKALYFFIRYFGLAIQINNTAVAKILQARYPVPRETCRLWLTYQALAIFLLLGAVDIILMIRVYAFYNRRRWTGFLMIFLLFFRVGLSSASAIMTVPDQKFNYECLNENVPSVVMYFFIVGEFLLQSVILGLTFVRHFVAVRAGWARTPLVSLLCRDGATAFTIIIAVLIGTVVYARFEYMHDSAHFVFPTFVAMLSCVGCRLIISMQKLVTPDSQERALTRDSHEQEFTTIIESLWTRTPSALTPSARTPSAQTPSTRSIS</sequence>
<reference evidence="5" key="1">
    <citation type="journal article" date="2014" name="Proc. Natl. Acad. Sci. U.S.A.">
        <title>Extensive sampling of basidiomycete genomes demonstrates inadequacy of the white-rot/brown-rot paradigm for wood decay fungi.</title>
        <authorList>
            <person name="Riley R."/>
            <person name="Salamov A.A."/>
            <person name="Brown D.W."/>
            <person name="Nagy L.G."/>
            <person name="Floudas D."/>
            <person name="Held B.W."/>
            <person name="Levasseur A."/>
            <person name="Lombard V."/>
            <person name="Morin E."/>
            <person name="Otillar R."/>
            <person name="Lindquist E.A."/>
            <person name="Sun H."/>
            <person name="LaButti K.M."/>
            <person name="Schmutz J."/>
            <person name="Jabbour D."/>
            <person name="Luo H."/>
            <person name="Baker S.E."/>
            <person name="Pisabarro A.G."/>
            <person name="Walton J.D."/>
            <person name="Blanchette R.A."/>
            <person name="Henrissat B."/>
            <person name="Martin F."/>
            <person name="Cullen D."/>
            <person name="Hibbett D.S."/>
            <person name="Grigoriev I.V."/>
        </authorList>
    </citation>
    <scope>NUCLEOTIDE SEQUENCE [LARGE SCALE GENOMIC DNA]</scope>
    <source>
        <strain evidence="5">CBS 339.88</strain>
    </source>
</reference>
<feature type="region of interest" description="Disordered" evidence="1">
    <location>
        <begin position="281"/>
        <end position="301"/>
    </location>
</feature>
<evidence type="ECO:0000313" key="4">
    <source>
        <dbReference type="EMBL" id="KDR75759.1"/>
    </source>
</evidence>
<gene>
    <name evidence="4" type="ORF">GALMADRAFT_226406</name>
</gene>
<proteinExistence type="predicted"/>
<protein>
    <recommendedName>
        <fullName evidence="3">DUF6533 domain-containing protein</fullName>
    </recommendedName>
</protein>
<evidence type="ECO:0000313" key="5">
    <source>
        <dbReference type="Proteomes" id="UP000027222"/>
    </source>
</evidence>
<feature type="transmembrane region" description="Helical" evidence="2">
    <location>
        <begin position="113"/>
        <end position="133"/>
    </location>
</feature>
<feature type="transmembrane region" description="Helical" evidence="2">
    <location>
        <begin position="198"/>
        <end position="217"/>
    </location>
</feature>
<name>A0A067T750_GALM3</name>
<keyword evidence="2" id="KW-1133">Transmembrane helix</keyword>
<keyword evidence="2" id="KW-0472">Membrane</keyword>
<feature type="transmembrane region" description="Helical" evidence="2">
    <location>
        <begin position="223"/>
        <end position="244"/>
    </location>
</feature>
<evidence type="ECO:0000259" key="3">
    <source>
        <dbReference type="Pfam" id="PF20151"/>
    </source>
</evidence>
<dbReference type="InterPro" id="IPR045340">
    <property type="entry name" value="DUF6533"/>
</dbReference>
<dbReference type="STRING" id="685588.A0A067T750"/>
<dbReference type="Proteomes" id="UP000027222">
    <property type="component" value="Unassembled WGS sequence"/>
</dbReference>
<feature type="domain" description="DUF6533" evidence="3">
    <location>
        <begin position="10"/>
        <end position="53"/>
    </location>
</feature>
<dbReference type="EMBL" id="KL142380">
    <property type="protein sequence ID" value="KDR75759.1"/>
    <property type="molecule type" value="Genomic_DNA"/>
</dbReference>
<feature type="transmembrane region" description="Helical" evidence="2">
    <location>
        <begin position="153"/>
        <end position="178"/>
    </location>
</feature>
<evidence type="ECO:0000256" key="2">
    <source>
        <dbReference type="SAM" id="Phobius"/>
    </source>
</evidence>
<accession>A0A067T750</accession>
<keyword evidence="2" id="KW-0812">Transmembrane</keyword>